<feature type="region of interest" description="Disordered" evidence="1">
    <location>
        <begin position="62"/>
        <end position="92"/>
    </location>
</feature>
<accession>A0AAV6L2F6</accession>
<proteinExistence type="predicted"/>
<keyword evidence="3" id="KW-1185">Reference proteome</keyword>
<evidence type="ECO:0000313" key="3">
    <source>
        <dbReference type="Proteomes" id="UP000823749"/>
    </source>
</evidence>
<reference evidence="2" key="1">
    <citation type="submission" date="2020-08" db="EMBL/GenBank/DDBJ databases">
        <title>Plant Genome Project.</title>
        <authorList>
            <person name="Zhang R.-G."/>
        </authorList>
    </citation>
    <scope>NUCLEOTIDE SEQUENCE</scope>
    <source>
        <strain evidence="2">WSP0</strain>
        <tissue evidence="2">Leaf</tissue>
    </source>
</reference>
<dbReference type="Proteomes" id="UP000823749">
    <property type="component" value="Chromosome 3"/>
</dbReference>
<dbReference type="EMBL" id="JACTNZ010000003">
    <property type="protein sequence ID" value="KAG5559086.1"/>
    <property type="molecule type" value="Genomic_DNA"/>
</dbReference>
<protein>
    <submittedName>
        <fullName evidence="2">Uncharacterized protein</fullName>
    </submittedName>
</protein>
<organism evidence="2 3">
    <name type="scientific">Rhododendron griersonianum</name>
    <dbReference type="NCBI Taxonomy" id="479676"/>
    <lineage>
        <taxon>Eukaryota</taxon>
        <taxon>Viridiplantae</taxon>
        <taxon>Streptophyta</taxon>
        <taxon>Embryophyta</taxon>
        <taxon>Tracheophyta</taxon>
        <taxon>Spermatophyta</taxon>
        <taxon>Magnoliopsida</taxon>
        <taxon>eudicotyledons</taxon>
        <taxon>Gunneridae</taxon>
        <taxon>Pentapetalae</taxon>
        <taxon>asterids</taxon>
        <taxon>Ericales</taxon>
        <taxon>Ericaceae</taxon>
        <taxon>Ericoideae</taxon>
        <taxon>Rhodoreae</taxon>
        <taxon>Rhododendron</taxon>
    </lineage>
</organism>
<name>A0AAV6L2F6_9ERIC</name>
<sequence>MAGRGVGFDAGGVEDLRGQVAAEETPGGSVGGGADTVLVAGGDLAGGEGLGSVGEDDAVLDEGLVGQGGGADEDGRAGPNTEGEDGAVFCPEGAEGGWVFGEWCAEEPKEVANYRNGGGSGREFLLVGNVEDDGFDYS</sequence>
<evidence type="ECO:0000256" key="1">
    <source>
        <dbReference type="SAM" id="MobiDB-lite"/>
    </source>
</evidence>
<gene>
    <name evidence="2" type="ORF">RHGRI_008864</name>
</gene>
<dbReference type="AlphaFoldDB" id="A0AAV6L2F6"/>
<comment type="caution">
    <text evidence="2">The sequence shown here is derived from an EMBL/GenBank/DDBJ whole genome shotgun (WGS) entry which is preliminary data.</text>
</comment>
<evidence type="ECO:0000313" key="2">
    <source>
        <dbReference type="EMBL" id="KAG5559086.1"/>
    </source>
</evidence>